<keyword evidence="3 6" id="KW-0694">RNA-binding</keyword>
<evidence type="ECO:0000259" key="7">
    <source>
        <dbReference type="Pfam" id="PF01029"/>
    </source>
</evidence>
<gene>
    <name evidence="6" type="primary">nusB</name>
    <name evidence="8" type="ORF">GCM10023167_22570</name>
</gene>
<dbReference type="InterPro" id="IPR035926">
    <property type="entry name" value="NusB-like_sf"/>
</dbReference>
<sequence length="135" mass="15480">MSARTRARRRALELLFEAEQRALPEAEVVRLRSGDPEYPMKPYAVEIVDGVVAHREQIDELVQTYARGWSLERMPAVDRALLRIAVWEMLFNDEVDDPVAISEVVDLARKFSTDESPKFINGVLDRIRSVKPTLD</sequence>
<proteinExistence type="inferred from homology"/>
<dbReference type="HAMAP" id="MF_00073">
    <property type="entry name" value="NusB"/>
    <property type="match status" value="1"/>
</dbReference>
<keyword evidence="5 6" id="KW-0804">Transcription</keyword>
<dbReference type="Gene3D" id="1.10.940.10">
    <property type="entry name" value="NusB-like"/>
    <property type="match status" value="1"/>
</dbReference>
<evidence type="ECO:0000256" key="6">
    <source>
        <dbReference type="HAMAP-Rule" id="MF_00073"/>
    </source>
</evidence>
<keyword evidence="2 6" id="KW-0889">Transcription antitermination</keyword>
<evidence type="ECO:0000313" key="9">
    <source>
        <dbReference type="Proteomes" id="UP001500642"/>
    </source>
</evidence>
<comment type="similarity">
    <text evidence="1 6">Belongs to the NusB family.</text>
</comment>
<name>A0ABP8JN93_9MICO</name>
<evidence type="ECO:0000256" key="4">
    <source>
        <dbReference type="ARBA" id="ARBA00023015"/>
    </source>
</evidence>
<comment type="caution">
    <text evidence="8">The sequence shown here is derived from an EMBL/GenBank/DDBJ whole genome shotgun (WGS) entry which is preliminary data.</text>
</comment>
<organism evidence="8 9">
    <name type="scientific">Brevibacterium pityocampae</name>
    <dbReference type="NCBI Taxonomy" id="506594"/>
    <lineage>
        <taxon>Bacteria</taxon>
        <taxon>Bacillati</taxon>
        <taxon>Actinomycetota</taxon>
        <taxon>Actinomycetes</taxon>
        <taxon>Micrococcales</taxon>
        <taxon>Brevibacteriaceae</taxon>
        <taxon>Brevibacterium</taxon>
    </lineage>
</organism>
<dbReference type="Proteomes" id="UP001500642">
    <property type="component" value="Unassembled WGS sequence"/>
</dbReference>
<dbReference type="NCBIfam" id="TIGR01951">
    <property type="entry name" value="nusB"/>
    <property type="match status" value="1"/>
</dbReference>
<evidence type="ECO:0000256" key="3">
    <source>
        <dbReference type="ARBA" id="ARBA00022884"/>
    </source>
</evidence>
<dbReference type="RefSeq" id="WP_137319821.1">
    <property type="nucleotide sequence ID" value="NZ_BAABGL010000018.1"/>
</dbReference>
<comment type="function">
    <text evidence="6">Involved in transcription antitermination. Required for transcription of ribosomal RNA (rRNA) genes. Binds specifically to the boxA antiterminator sequence of the ribosomal RNA (rrn) operons.</text>
</comment>
<dbReference type="SUPFAM" id="SSF48013">
    <property type="entry name" value="NusB-like"/>
    <property type="match status" value="1"/>
</dbReference>
<dbReference type="PANTHER" id="PTHR11078">
    <property type="entry name" value="N UTILIZATION SUBSTANCE PROTEIN B-RELATED"/>
    <property type="match status" value="1"/>
</dbReference>
<dbReference type="PANTHER" id="PTHR11078:SF3">
    <property type="entry name" value="ANTITERMINATION NUSB DOMAIN-CONTAINING PROTEIN"/>
    <property type="match status" value="1"/>
</dbReference>
<dbReference type="InterPro" id="IPR006027">
    <property type="entry name" value="NusB_RsmB_TIM44"/>
</dbReference>
<protein>
    <recommendedName>
        <fullName evidence="6">Transcription antitermination protein NusB</fullName>
    </recommendedName>
    <alternativeName>
        <fullName evidence="6">Antitermination factor NusB</fullName>
    </alternativeName>
</protein>
<keyword evidence="9" id="KW-1185">Reference proteome</keyword>
<keyword evidence="4 6" id="KW-0805">Transcription regulation</keyword>
<evidence type="ECO:0000256" key="5">
    <source>
        <dbReference type="ARBA" id="ARBA00023163"/>
    </source>
</evidence>
<evidence type="ECO:0000256" key="2">
    <source>
        <dbReference type="ARBA" id="ARBA00022814"/>
    </source>
</evidence>
<reference evidence="9" key="1">
    <citation type="journal article" date="2019" name="Int. J. Syst. Evol. Microbiol.">
        <title>The Global Catalogue of Microorganisms (GCM) 10K type strain sequencing project: providing services to taxonomists for standard genome sequencing and annotation.</title>
        <authorList>
            <consortium name="The Broad Institute Genomics Platform"/>
            <consortium name="The Broad Institute Genome Sequencing Center for Infectious Disease"/>
            <person name="Wu L."/>
            <person name="Ma J."/>
        </authorList>
    </citation>
    <scope>NUCLEOTIDE SEQUENCE [LARGE SCALE GENOMIC DNA]</scope>
    <source>
        <strain evidence="9">JCM 17808</strain>
    </source>
</reference>
<evidence type="ECO:0000256" key="1">
    <source>
        <dbReference type="ARBA" id="ARBA00005952"/>
    </source>
</evidence>
<evidence type="ECO:0000313" key="8">
    <source>
        <dbReference type="EMBL" id="GAA4393507.1"/>
    </source>
</evidence>
<dbReference type="Pfam" id="PF01029">
    <property type="entry name" value="NusB"/>
    <property type="match status" value="1"/>
</dbReference>
<dbReference type="InterPro" id="IPR011605">
    <property type="entry name" value="NusB_fam"/>
</dbReference>
<dbReference type="EMBL" id="BAABGL010000018">
    <property type="protein sequence ID" value="GAA4393507.1"/>
    <property type="molecule type" value="Genomic_DNA"/>
</dbReference>
<feature type="domain" description="NusB/RsmB/TIM44" evidence="7">
    <location>
        <begin position="6"/>
        <end position="127"/>
    </location>
</feature>
<accession>A0ABP8JN93</accession>